<feature type="compositionally biased region" description="Basic and acidic residues" evidence="2">
    <location>
        <begin position="1429"/>
        <end position="1439"/>
    </location>
</feature>
<dbReference type="HOGENOM" id="CLU_249492_0_0_1"/>
<protein>
    <submittedName>
        <fullName evidence="4">Uncharacterized protein</fullName>
    </submittedName>
</protein>
<feature type="compositionally biased region" description="Polar residues" evidence="2">
    <location>
        <begin position="44"/>
        <end position="53"/>
    </location>
</feature>
<dbReference type="PANTHER" id="PTHR47685:SF1">
    <property type="entry name" value="MAGNESIUM TRANSPORT PROTEIN CORA"/>
    <property type="match status" value="1"/>
</dbReference>
<dbReference type="SUPFAM" id="SSF48403">
    <property type="entry name" value="Ankyrin repeat"/>
    <property type="match status" value="1"/>
</dbReference>
<dbReference type="PROSITE" id="PS50088">
    <property type="entry name" value="ANK_REPEAT"/>
    <property type="match status" value="2"/>
</dbReference>
<feature type="region of interest" description="Disordered" evidence="2">
    <location>
        <begin position="1413"/>
        <end position="1439"/>
    </location>
</feature>
<organism evidence="4 5">
    <name type="scientific">Capronia epimyces CBS 606.96</name>
    <dbReference type="NCBI Taxonomy" id="1182542"/>
    <lineage>
        <taxon>Eukaryota</taxon>
        <taxon>Fungi</taxon>
        <taxon>Dikarya</taxon>
        <taxon>Ascomycota</taxon>
        <taxon>Pezizomycotina</taxon>
        <taxon>Eurotiomycetes</taxon>
        <taxon>Chaetothyriomycetidae</taxon>
        <taxon>Chaetothyriales</taxon>
        <taxon>Herpotrichiellaceae</taxon>
        <taxon>Capronia</taxon>
    </lineage>
</organism>
<keyword evidence="3" id="KW-0472">Membrane</keyword>
<feature type="compositionally biased region" description="Acidic residues" evidence="2">
    <location>
        <begin position="1"/>
        <end position="14"/>
    </location>
</feature>
<evidence type="ECO:0000313" key="4">
    <source>
        <dbReference type="EMBL" id="EXJ84037.1"/>
    </source>
</evidence>
<feature type="compositionally biased region" description="Basic and acidic residues" evidence="2">
    <location>
        <begin position="15"/>
        <end position="26"/>
    </location>
</feature>
<feature type="region of interest" description="Disordered" evidence="2">
    <location>
        <begin position="1"/>
        <end position="90"/>
    </location>
</feature>
<dbReference type="InterPro" id="IPR002110">
    <property type="entry name" value="Ankyrin_rpt"/>
</dbReference>
<feature type="region of interest" description="Disordered" evidence="2">
    <location>
        <begin position="1455"/>
        <end position="1484"/>
    </location>
</feature>
<dbReference type="Pfam" id="PF12796">
    <property type="entry name" value="Ank_2"/>
    <property type="match status" value="1"/>
</dbReference>
<keyword evidence="1" id="KW-0040">ANK repeat</keyword>
<dbReference type="STRING" id="1182542.W9XU10"/>
<feature type="repeat" description="ANK" evidence="1">
    <location>
        <begin position="514"/>
        <end position="548"/>
    </location>
</feature>
<dbReference type="InterPro" id="IPR036770">
    <property type="entry name" value="Ankyrin_rpt-contain_sf"/>
</dbReference>
<evidence type="ECO:0000256" key="1">
    <source>
        <dbReference type="PROSITE-ProRule" id="PRU00023"/>
    </source>
</evidence>
<feature type="region of interest" description="Disordered" evidence="2">
    <location>
        <begin position="1093"/>
        <end position="1123"/>
    </location>
</feature>
<feature type="compositionally biased region" description="Basic and acidic residues" evidence="2">
    <location>
        <begin position="140"/>
        <end position="164"/>
    </location>
</feature>
<gene>
    <name evidence="4" type="ORF">A1O3_04704</name>
</gene>
<dbReference type="Gene3D" id="1.25.40.20">
    <property type="entry name" value="Ankyrin repeat-containing domain"/>
    <property type="match status" value="1"/>
</dbReference>
<dbReference type="OrthoDB" id="341259at2759"/>
<keyword evidence="3" id="KW-0812">Transmembrane</keyword>
<feature type="region of interest" description="Disordered" evidence="2">
    <location>
        <begin position="140"/>
        <end position="236"/>
    </location>
</feature>
<dbReference type="PROSITE" id="PS50297">
    <property type="entry name" value="ANK_REP_REGION"/>
    <property type="match status" value="1"/>
</dbReference>
<feature type="compositionally biased region" description="Basic and acidic residues" evidence="2">
    <location>
        <begin position="187"/>
        <end position="196"/>
    </location>
</feature>
<feature type="compositionally biased region" description="Acidic residues" evidence="2">
    <location>
        <begin position="1051"/>
        <end position="1061"/>
    </location>
</feature>
<feature type="repeat" description="ANK" evidence="1">
    <location>
        <begin position="480"/>
        <end position="513"/>
    </location>
</feature>
<dbReference type="GO" id="GO:0016020">
    <property type="term" value="C:membrane"/>
    <property type="evidence" value="ECO:0007669"/>
    <property type="project" value="InterPro"/>
</dbReference>
<dbReference type="EMBL" id="AMGY01000004">
    <property type="protein sequence ID" value="EXJ84037.1"/>
    <property type="molecule type" value="Genomic_DNA"/>
</dbReference>
<dbReference type="Gene3D" id="1.20.58.340">
    <property type="entry name" value="Magnesium transport protein CorA, transmembrane region"/>
    <property type="match status" value="1"/>
</dbReference>
<feature type="transmembrane region" description="Helical" evidence="3">
    <location>
        <begin position="1326"/>
        <end position="1346"/>
    </location>
</feature>
<dbReference type="Proteomes" id="UP000019478">
    <property type="component" value="Unassembled WGS sequence"/>
</dbReference>
<accession>W9XU10</accession>
<feature type="transmembrane region" description="Helical" evidence="3">
    <location>
        <begin position="1283"/>
        <end position="1305"/>
    </location>
</feature>
<reference evidence="4 5" key="1">
    <citation type="submission" date="2013-03" db="EMBL/GenBank/DDBJ databases">
        <title>The Genome Sequence of Capronia epimyces CBS 606.96.</title>
        <authorList>
            <consortium name="The Broad Institute Genomics Platform"/>
            <person name="Cuomo C."/>
            <person name="de Hoog S."/>
            <person name="Gorbushina A."/>
            <person name="Walker B."/>
            <person name="Young S.K."/>
            <person name="Zeng Q."/>
            <person name="Gargeya S."/>
            <person name="Fitzgerald M."/>
            <person name="Haas B."/>
            <person name="Abouelleil A."/>
            <person name="Allen A.W."/>
            <person name="Alvarado L."/>
            <person name="Arachchi H.M."/>
            <person name="Berlin A.M."/>
            <person name="Chapman S.B."/>
            <person name="Gainer-Dewar J."/>
            <person name="Goldberg J."/>
            <person name="Griggs A."/>
            <person name="Gujja S."/>
            <person name="Hansen M."/>
            <person name="Howarth C."/>
            <person name="Imamovic A."/>
            <person name="Ireland A."/>
            <person name="Larimer J."/>
            <person name="McCowan C."/>
            <person name="Murphy C."/>
            <person name="Pearson M."/>
            <person name="Poon T.W."/>
            <person name="Priest M."/>
            <person name="Roberts A."/>
            <person name="Saif S."/>
            <person name="Shea T."/>
            <person name="Sisk P."/>
            <person name="Sykes S."/>
            <person name="Wortman J."/>
            <person name="Nusbaum C."/>
            <person name="Birren B."/>
        </authorList>
    </citation>
    <scope>NUCLEOTIDE SEQUENCE [LARGE SCALE GENOMIC DNA]</scope>
    <source>
        <strain evidence="4 5">CBS 606.96</strain>
    </source>
</reference>
<keyword evidence="3" id="KW-1133">Transmembrane helix</keyword>
<dbReference type="InterPro" id="IPR050829">
    <property type="entry name" value="CorA_MIT"/>
</dbReference>
<evidence type="ECO:0000256" key="2">
    <source>
        <dbReference type="SAM" id="MobiDB-lite"/>
    </source>
</evidence>
<feature type="region of interest" description="Disordered" evidence="2">
    <location>
        <begin position="1050"/>
        <end position="1071"/>
    </location>
</feature>
<evidence type="ECO:0000256" key="3">
    <source>
        <dbReference type="SAM" id="Phobius"/>
    </source>
</evidence>
<feature type="compositionally biased region" description="Basic and acidic residues" evidence="2">
    <location>
        <begin position="1093"/>
        <end position="1121"/>
    </location>
</feature>
<keyword evidence="5" id="KW-1185">Reference proteome</keyword>
<dbReference type="GeneID" id="19168822"/>
<evidence type="ECO:0000313" key="5">
    <source>
        <dbReference type="Proteomes" id="UP000019478"/>
    </source>
</evidence>
<dbReference type="PANTHER" id="PTHR47685">
    <property type="entry name" value="MAGNESIUM TRANSPORT PROTEIN CORA"/>
    <property type="match status" value="1"/>
</dbReference>
<feature type="compositionally biased region" description="Low complexity" evidence="2">
    <location>
        <begin position="1062"/>
        <end position="1071"/>
    </location>
</feature>
<proteinExistence type="predicted"/>
<dbReference type="RefSeq" id="XP_007733022.1">
    <property type="nucleotide sequence ID" value="XM_007734832.1"/>
</dbReference>
<dbReference type="SMART" id="SM00248">
    <property type="entry name" value="ANK"/>
    <property type="match status" value="2"/>
</dbReference>
<dbReference type="eggNOG" id="KOG4177">
    <property type="taxonomic scope" value="Eukaryota"/>
</dbReference>
<comment type="caution">
    <text evidence="4">The sequence shown here is derived from an EMBL/GenBank/DDBJ whole genome shotgun (WGS) entry which is preliminary data.</text>
</comment>
<dbReference type="GO" id="GO:0046873">
    <property type="term" value="F:metal ion transmembrane transporter activity"/>
    <property type="evidence" value="ECO:0007669"/>
    <property type="project" value="InterPro"/>
</dbReference>
<sequence length="1484" mass="166988">MAGDDANSEQDPAPEESHVKSSERTDTAGSSKATEASKDRATVTDGTAPSKPNVQPARLKPKRTPGPVDADGTSHKKVEPAQPARQTASEKDAILRLLSSGTESDILVDIVAIRDYDDDSSTAWTFNFERFREQLQQKLPELRKVPGEAHEKQTSRASEEDPARLAKGKNAAVDITQAHISAQDSPSGREPHDPSKLHPKNLSNLGVLRMGRRKSHAQADERQVQADKASSVTPLKEEGVTTSDIHNDLNVNWLENREMLPQQMPWARIFTFEYPRQHKERSAKPQQLQSLVSRLSSQLQNVRRGVHGRRPILFLTHDFGFVLFLELLFSNPTDSEGAARMEIRKLTAAVFVFLTAADGSTGNISISKYIRSQSIHERVLPDSLPYAETRKMGYIDKHLKQVEELRNLVPKKAPKPFVQVMIDDGKHFKDPTDKRFLAIVARLTKATQTRLILQATADGKEELLRSYEERGWDLNLSDGTGRSALHFAIITRRMEMLFFLLNCKGIKVDAKDVRGQTALHYAIRMLSRPHGAIALLVDNGADATTKDNNGMAVTDIAREKGIRQSLKTFRAITGPSSHPGMVLQLPDLNTLDKIKQLAAEDCLMAMAEFFNVEEDGIETEKFIMQRPSVFQALYGMYPDDILEVARRTTEMKQKTPVCKWLHLPANHTGWVDGLFARLGLAKESVQVDQHSGKTYWSDYLRPQCRTFKAVRQPLPSTADDRPQRGLGPAAQVAPNAREVRGTLLYMPFLTSERHCDQRVLYDTVVSNRSTWEEEVYYMQGRQFLPPEPPEITMENGSDISEDAVSETTRLRGAQNDALIHEHAMPASKQADNSDADSSDDVIAITRDDEPENRRLDPERELFHAFRDSFTSFGRPLHIRRTLDQSHYLMLEDTTKRDRDQVVLRRQQGRLGSKVAPVSDSADADAEDLKDKDPMVMVDQLWLWVIGDTVISSFPRSWPRPEWEHECDVLDRLIGYINATQQRGPIKSSHDLAKLIIKHCVEVFNHPPREGHYHPLSLHDAFETSVGVIADDEMTLFRQFEEQVFLLKEFEVPEEQEEDQDGTTDTTSGSYYSSYSYTDSDSIYGVATKERKEFSETKTKTVDSSKTLHELPKPKPKQKEAQQSENRILNRLFDIQREIALLDEAKDVHDELRMILRIVGEQKQVMEDWSEILTPTASPESRRTGERMRNRHLTGGSIGSDHMMESADGASVSARRFSPTDVAEEAYATIHSNLKDFTRMLDHVTAAEQGINQLLNLKQKEANALEARFSRKSADAATKQGNTILFFTIVTIIFGSLSFITSFFALNVTAFPLDASTGEPVWRLRKVIGLIIGLSLGLSIPFIVIALTINPTMALVVKGARKVQHQVLLKAQLFLSTVEVLSWLFRHRRLPVGDSHLSATEYLSSSYITESSDDRRRRGLSTETSRGSSHRTDHDQTPDEKIGWVAIAGKSIRRLRPRFKSKRKPSDVANGRGSGSERGSVTFVV</sequence>
<feature type="region of interest" description="Disordered" evidence="2">
    <location>
        <begin position="824"/>
        <end position="853"/>
    </location>
</feature>
<name>W9XU10_9EURO</name>